<reference evidence="6 7" key="1">
    <citation type="submission" date="2019-06" db="EMBL/GenBank/DDBJ databases">
        <title>A chromosomal-level reference genome of Carpinus fangiana (Coryloideae, Betulaceae).</title>
        <authorList>
            <person name="Yang X."/>
            <person name="Wang Z."/>
            <person name="Zhang L."/>
            <person name="Hao G."/>
            <person name="Liu J."/>
            <person name="Yang Y."/>
        </authorList>
    </citation>
    <scope>NUCLEOTIDE SEQUENCE [LARGE SCALE GENOMIC DNA]</scope>
    <source>
        <strain evidence="6">Cfa_2016G</strain>
        <tissue evidence="6">Leaf</tissue>
    </source>
</reference>
<protein>
    <submittedName>
        <fullName evidence="6">Uncharacterized protein</fullName>
    </submittedName>
</protein>
<accession>A0A5N6RCG8</accession>
<evidence type="ECO:0000256" key="5">
    <source>
        <dbReference type="PROSITE-ProRule" id="PRU01191"/>
    </source>
</evidence>
<dbReference type="Pfam" id="PF03514">
    <property type="entry name" value="GRAS"/>
    <property type="match status" value="1"/>
</dbReference>
<keyword evidence="2" id="KW-0805">Transcription regulation</keyword>
<proteinExistence type="inferred from homology"/>
<gene>
    <name evidence="6" type="ORF">FH972_015327</name>
</gene>
<dbReference type="OrthoDB" id="770224at2759"/>
<dbReference type="EMBL" id="CM017326">
    <property type="protein sequence ID" value="KAE8076693.1"/>
    <property type="molecule type" value="Genomic_DNA"/>
</dbReference>
<evidence type="ECO:0000313" key="7">
    <source>
        <dbReference type="Proteomes" id="UP000327013"/>
    </source>
</evidence>
<keyword evidence="3" id="KW-0804">Transcription</keyword>
<comment type="similarity">
    <text evidence="5">Belongs to the GRAS family.</text>
</comment>
<evidence type="ECO:0000313" key="6">
    <source>
        <dbReference type="EMBL" id="KAE8076693.1"/>
    </source>
</evidence>
<name>A0A5N6RCG8_9ROSI</name>
<evidence type="ECO:0000256" key="1">
    <source>
        <dbReference type="ARBA" id="ARBA00004123"/>
    </source>
</evidence>
<dbReference type="GO" id="GO:0005634">
    <property type="term" value="C:nucleus"/>
    <property type="evidence" value="ECO:0007669"/>
    <property type="project" value="UniProtKB-SubCell"/>
</dbReference>
<evidence type="ECO:0000256" key="2">
    <source>
        <dbReference type="ARBA" id="ARBA00023015"/>
    </source>
</evidence>
<keyword evidence="4" id="KW-0539">Nucleus</keyword>
<dbReference type="PANTHER" id="PTHR31636">
    <property type="entry name" value="OSJNBA0084A10.13 PROTEIN-RELATED"/>
    <property type="match status" value="1"/>
</dbReference>
<sequence>MENQEFGFHGVEAKFSCSNEGLESMEEVNGGKQFNFNGAKDWVSDFGFYQQDLLKEGFLFSKYRQEEEEYQTVSPTLQTCLEEIDKLGKFPASIPEVEPQQEKQHPFPLASLELLSNYKNRFKQLNVEERYKFSTEEIIRLAGAKFIWCSSKTTDDLSMLSHPFDFSFYGLSNEEKKDVELVGFLFASAEKVGYQQFYLASKLLNECDRWSSNTGDPVRQVPAKLACYEGLPFSQVAQYARIQAIIEIMVEPNRLESIMGVVRSINPCVMVVTEVEANHNSPAFDSRFIEALFFFSAYFDCIETFMKRDNPNRMIVELEYFGEGIRSIVATEGEERKV</sequence>
<keyword evidence="7" id="KW-1185">Reference proteome</keyword>
<comment type="caution">
    <text evidence="5">Lacks conserved residue(s) required for the propagation of feature annotation.</text>
</comment>
<dbReference type="PROSITE" id="PS50985">
    <property type="entry name" value="GRAS"/>
    <property type="match status" value="1"/>
</dbReference>
<dbReference type="AlphaFoldDB" id="A0A5N6RCG8"/>
<organism evidence="6 7">
    <name type="scientific">Carpinus fangiana</name>
    <dbReference type="NCBI Taxonomy" id="176857"/>
    <lineage>
        <taxon>Eukaryota</taxon>
        <taxon>Viridiplantae</taxon>
        <taxon>Streptophyta</taxon>
        <taxon>Embryophyta</taxon>
        <taxon>Tracheophyta</taxon>
        <taxon>Spermatophyta</taxon>
        <taxon>Magnoliopsida</taxon>
        <taxon>eudicotyledons</taxon>
        <taxon>Gunneridae</taxon>
        <taxon>Pentapetalae</taxon>
        <taxon>rosids</taxon>
        <taxon>fabids</taxon>
        <taxon>Fagales</taxon>
        <taxon>Betulaceae</taxon>
        <taxon>Carpinus</taxon>
    </lineage>
</organism>
<comment type="subcellular location">
    <subcellularLocation>
        <location evidence="1">Nucleus</location>
    </subcellularLocation>
</comment>
<dbReference type="Proteomes" id="UP000327013">
    <property type="component" value="Chromosome 6"/>
</dbReference>
<feature type="region of interest" description="SAW" evidence="5">
    <location>
        <begin position="330"/>
        <end position="338"/>
    </location>
</feature>
<evidence type="ECO:0000256" key="4">
    <source>
        <dbReference type="ARBA" id="ARBA00023242"/>
    </source>
</evidence>
<dbReference type="InterPro" id="IPR005202">
    <property type="entry name" value="TF_GRAS"/>
</dbReference>
<evidence type="ECO:0000256" key="3">
    <source>
        <dbReference type="ARBA" id="ARBA00023163"/>
    </source>
</evidence>